<keyword evidence="4" id="KW-1185">Reference proteome</keyword>
<dbReference type="PANTHER" id="PTHR11439">
    <property type="entry name" value="GAG-POL-RELATED RETROTRANSPOSON"/>
    <property type="match status" value="1"/>
</dbReference>
<dbReference type="Gene3D" id="3.30.420.10">
    <property type="entry name" value="Ribonuclease H-like superfamily/Ribonuclease H"/>
    <property type="match status" value="1"/>
</dbReference>
<evidence type="ECO:0000313" key="3">
    <source>
        <dbReference type="EMBL" id="GKU87230.1"/>
    </source>
</evidence>
<dbReference type="CDD" id="cd09272">
    <property type="entry name" value="RNase_HI_RT_Ty1"/>
    <property type="match status" value="1"/>
</dbReference>
<dbReference type="Pfam" id="PF25597">
    <property type="entry name" value="SH3_retrovirus"/>
    <property type="match status" value="1"/>
</dbReference>
<dbReference type="InterPro" id="IPR043502">
    <property type="entry name" value="DNA/RNA_pol_sf"/>
</dbReference>
<comment type="caution">
    <text evidence="3">The sequence shown here is derived from an EMBL/GenBank/DDBJ whole genome shotgun (WGS) entry which is preliminary data.</text>
</comment>
<dbReference type="PANTHER" id="PTHR11439:SF461">
    <property type="entry name" value="OS10G0432200 PROTEIN"/>
    <property type="match status" value="1"/>
</dbReference>
<reference evidence="3 4" key="1">
    <citation type="journal article" date="2021" name="Commun. Biol.">
        <title>The genome of Shorea leprosula (Dipterocarpaceae) highlights the ecological relevance of drought in aseasonal tropical rainforests.</title>
        <authorList>
            <person name="Ng K.K.S."/>
            <person name="Kobayashi M.J."/>
            <person name="Fawcett J.A."/>
            <person name="Hatakeyama M."/>
            <person name="Paape T."/>
            <person name="Ng C.H."/>
            <person name="Ang C.C."/>
            <person name="Tnah L.H."/>
            <person name="Lee C.T."/>
            <person name="Nishiyama T."/>
            <person name="Sese J."/>
            <person name="O'Brien M.J."/>
            <person name="Copetti D."/>
            <person name="Mohd Noor M.I."/>
            <person name="Ong R.C."/>
            <person name="Putra M."/>
            <person name="Sireger I.Z."/>
            <person name="Indrioko S."/>
            <person name="Kosugi Y."/>
            <person name="Izuno A."/>
            <person name="Isagi Y."/>
            <person name="Lee S.L."/>
            <person name="Shimizu K.K."/>
        </authorList>
    </citation>
    <scope>NUCLEOTIDE SEQUENCE [LARGE SCALE GENOMIC DNA]</scope>
    <source>
        <strain evidence="3">214</strain>
    </source>
</reference>
<accession>A0AAV5HKF4</accession>
<evidence type="ECO:0000256" key="1">
    <source>
        <dbReference type="SAM" id="MobiDB-lite"/>
    </source>
</evidence>
<dbReference type="InterPro" id="IPR036397">
    <property type="entry name" value="RNaseH_sf"/>
</dbReference>
<dbReference type="GO" id="GO:0003676">
    <property type="term" value="F:nucleic acid binding"/>
    <property type="evidence" value="ECO:0007669"/>
    <property type="project" value="InterPro"/>
</dbReference>
<feature type="region of interest" description="Disordered" evidence="1">
    <location>
        <begin position="315"/>
        <end position="355"/>
    </location>
</feature>
<dbReference type="SUPFAM" id="SSF53098">
    <property type="entry name" value="Ribonuclease H-like"/>
    <property type="match status" value="1"/>
</dbReference>
<gene>
    <name evidence="3" type="ORF">SLEP1_g1668</name>
</gene>
<evidence type="ECO:0000259" key="2">
    <source>
        <dbReference type="Pfam" id="PF25597"/>
    </source>
</evidence>
<organism evidence="3 4">
    <name type="scientific">Rubroshorea leprosula</name>
    <dbReference type="NCBI Taxonomy" id="152421"/>
    <lineage>
        <taxon>Eukaryota</taxon>
        <taxon>Viridiplantae</taxon>
        <taxon>Streptophyta</taxon>
        <taxon>Embryophyta</taxon>
        <taxon>Tracheophyta</taxon>
        <taxon>Spermatophyta</taxon>
        <taxon>Magnoliopsida</taxon>
        <taxon>eudicotyledons</taxon>
        <taxon>Gunneridae</taxon>
        <taxon>Pentapetalae</taxon>
        <taxon>rosids</taxon>
        <taxon>malvids</taxon>
        <taxon>Malvales</taxon>
        <taxon>Dipterocarpaceae</taxon>
        <taxon>Rubroshorea</taxon>
    </lineage>
</organism>
<feature type="compositionally biased region" description="Polar residues" evidence="1">
    <location>
        <begin position="134"/>
        <end position="145"/>
    </location>
</feature>
<dbReference type="InterPro" id="IPR012337">
    <property type="entry name" value="RNaseH-like_sf"/>
</dbReference>
<dbReference type="Proteomes" id="UP001054252">
    <property type="component" value="Unassembled WGS sequence"/>
</dbReference>
<feature type="compositionally biased region" description="Polar residues" evidence="1">
    <location>
        <begin position="337"/>
        <end position="355"/>
    </location>
</feature>
<dbReference type="InterPro" id="IPR057670">
    <property type="entry name" value="SH3_retrovirus"/>
</dbReference>
<dbReference type="SUPFAM" id="SSF56672">
    <property type="entry name" value="DNA/RNA polymerases"/>
    <property type="match status" value="1"/>
</dbReference>
<dbReference type="EMBL" id="BPVZ01000002">
    <property type="protein sequence ID" value="GKU87230.1"/>
    <property type="molecule type" value="Genomic_DNA"/>
</dbReference>
<dbReference type="AlphaFoldDB" id="A0AAV5HKF4"/>
<feature type="domain" description="Retroviral polymerase SH3-like" evidence="2">
    <location>
        <begin position="217"/>
        <end position="279"/>
    </location>
</feature>
<feature type="region of interest" description="Disordered" evidence="1">
    <location>
        <begin position="121"/>
        <end position="145"/>
    </location>
</feature>
<sequence length="594" mass="66584">MERKSFTIWSEEVVQRDGTGLLGKLSRTCPYLGFRPVTDVAMAEGALYHGPARSETLSLGSLLIHIGLFIFDSQTISEYCEFTDSMTSIERIATHSATATVAKEVIEQPNVNLESLKQDPRTGQLLGTGRKGTLPQQSCPYTSEQNGRAERKHRQILDSVRALLISSSCPKRFWGEAALIAAYLINRIPSSILNNQSSYERLHVILPAYNLLKVFGCACFVLFPPHEHNKLEPRAQLCYFLGYGITQKRYRCWDHASQKLRVSRHVVFWEHTMFSSLSNFKVSSSHQPQYFTNPSIELFPSDSNASTFDELYNASPHAPTSSIEDDLPTGHALDNFEPSSTSTSTNELVVPSSSHPTWLTPMDGSPLSDPTRYRQLVGSLVYLTTTRPNIVYPVHIVSQFMAAPRSTHYAAVLGIIRYVKGTLFHGLHFSANSSPVLRAYSDADWASDPSDRRSTTGYCLFLGNSLISWRSKKQAIPSRSSTEAEYRALGDTTLELLSLRWLLEDMGIPQPSSTDLYCDNQSAMQIAHNDVFHERTKHIEVDCHFIRHHVAQGTVHLVFIGSADQPADLFTKAHFPRRFRTLLSKLKLVSSQPP</sequence>
<proteinExistence type="predicted"/>
<name>A0AAV5HKF4_9ROSI</name>
<evidence type="ECO:0000313" key="4">
    <source>
        <dbReference type="Proteomes" id="UP001054252"/>
    </source>
</evidence>
<protein>
    <recommendedName>
        <fullName evidence="2">Retroviral polymerase SH3-like domain-containing protein</fullName>
    </recommendedName>
</protein>